<name>A0A1V2I830_9ACTN</name>
<dbReference type="GO" id="GO:0016705">
    <property type="term" value="F:oxidoreductase activity, acting on paired donors, with incorporation or reduction of molecular oxygen"/>
    <property type="evidence" value="ECO:0007669"/>
    <property type="project" value="InterPro"/>
</dbReference>
<dbReference type="EMBL" id="MOMC01000050">
    <property type="protein sequence ID" value="ONH26632.1"/>
    <property type="molecule type" value="Genomic_DNA"/>
</dbReference>
<accession>A0A1V2I830</accession>
<dbReference type="Proteomes" id="UP000188929">
    <property type="component" value="Unassembled WGS sequence"/>
</dbReference>
<dbReference type="Gene3D" id="3.20.20.30">
    <property type="entry name" value="Luciferase-like domain"/>
    <property type="match status" value="1"/>
</dbReference>
<dbReference type="AlphaFoldDB" id="A0A1V2I830"/>
<reference evidence="3" key="1">
    <citation type="submission" date="2016-10" db="EMBL/GenBank/DDBJ databases">
        <title>Frankia sp. NRRL B-16386 Genome sequencing.</title>
        <authorList>
            <person name="Ghodhbane-Gtari F."/>
            <person name="Swanson E."/>
            <person name="Gueddou A."/>
            <person name="Hezbri K."/>
            <person name="Ktari K."/>
            <person name="Nouioui I."/>
            <person name="Morris K."/>
            <person name="Simpson S."/>
            <person name="Abebe-Akele F."/>
            <person name="Thomas K."/>
            <person name="Gtari M."/>
            <person name="Tisa L.S."/>
        </authorList>
    </citation>
    <scope>NUCLEOTIDE SEQUENCE [LARGE SCALE GENOMIC DNA]</scope>
    <source>
        <strain evidence="3">NRRL B-16386</strain>
    </source>
</reference>
<evidence type="ECO:0000313" key="2">
    <source>
        <dbReference type="EMBL" id="ONH26632.1"/>
    </source>
</evidence>
<sequence length="320" mass="33916">MEVSCGLPPGPDFADLAVLAERLGYRRVWIYDSAPLWEDPFVHLALAAERTTRIGLGTAVLVPAERSVMAMAAAVAAIARISDGRFRACFGTGFTSRIAAGQRPMKLAALADYVTALRQLLAGRTAVADGQPVRMLHGPGLAGPRPLDVPIWLSVFGPKGAGLATEIADGVVGAPHPTLPTATIMSGTVLDPGEDPRSDRVLEAVGPWRVVDWHNAYAQGGAAAVDALPGGSAWRDALEALAPDGERHLLTFEGHVTHLPDRDRALLEHIDTRTFVGDPERIRRGLARLAGFGFREVVYTPAGPDIPRELTAFAGAAHNS</sequence>
<dbReference type="InterPro" id="IPR011251">
    <property type="entry name" value="Luciferase-like_dom"/>
</dbReference>
<dbReference type="Pfam" id="PF00296">
    <property type="entry name" value="Bac_luciferase"/>
    <property type="match status" value="1"/>
</dbReference>
<protein>
    <submittedName>
        <fullName evidence="2">5,10-methylene tetrahydromethanopterin reductase</fullName>
    </submittedName>
</protein>
<dbReference type="InterPro" id="IPR036661">
    <property type="entry name" value="Luciferase-like_sf"/>
</dbReference>
<organism evidence="2 3">
    <name type="scientific">Pseudofrankia asymbiotica</name>
    <dbReference type="NCBI Taxonomy" id="1834516"/>
    <lineage>
        <taxon>Bacteria</taxon>
        <taxon>Bacillati</taxon>
        <taxon>Actinomycetota</taxon>
        <taxon>Actinomycetes</taxon>
        <taxon>Frankiales</taxon>
        <taxon>Frankiaceae</taxon>
        <taxon>Pseudofrankia</taxon>
    </lineage>
</organism>
<comment type="caution">
    <text evidence="2">The sequence shown here is derived from an EMBL/GenBank/DDBJ whole genome shotgun (WGS) entry which is preliminary data.</text>
</comment>
<proteinExistence type="predicted"/>
<dbReference type="STRING" id="1834516.BL253_24500"/>
<gene>
    <name evidence="2" type="ORF">BL253_24500</name>
</gene>
<dbReference type="PANTHER" id="PTHR43244:SF2">
    <property type="entry name" value="CONSERVED HYPOTHETICAL ALANINE AND PROLINE-RICH PROTEIN"/>
    <property type="match status" value="1"/>
</dbReference>
<dbReference type="PANTHER" id="PTHR43244">
    <property type="match status" value="1"/>
</dbReference>
<dbReference type="InterPro" id="IPR050564">
    <property type="entry name" value="F420-G6PD/mer"/>
</dbReference>
<evidence type="ECO:0000313" key="3">
    <source>
        <dbReference type="Proteomes" id="UP000188929"/>
    </source>
</evidence>
<keyword evidence="3" id="KW-1185">Reference proteome</keyword>
<dbReference type="SUPFAM" id="SSF51679">
    <property type="entry name" value="Bacterial luciferase-like"/>
    <property type="match status" value="1"/>
</dbReference>
<feature type="domain" description="Luciferase-like" evidence="1">
    <location>
        <begin position="12"/>
        <end position="176"/>
    </location>
</feature>
<evidence type="ECO:0000259" key="1">
    <source>
        <dbReference type="Pfam" id="PF00296"/>
    </source>
</evidence>